<dbReference type="GO" id="GO:0016491">
    <property type="term" value="F:oxidoreductase activity"/>
    <property type="evidence" value="ECO:0007669"/>
    <property type="project" value="InterPro"/>
</dbReference>
<dbReference type="EMBL" id="QMEY01000026">
    <property type="protein sequence ID" value="RBQ15040.1"/>
    <property type="molecule type" value="Genomic_DNA"/>
</dbReference>
<dbReference type="GO" id="GO:0051537">
    <property type="term" value="F:2 iron, 2 sulfur cluster binding"/>
    <property type="evidence" value="ECO:0007669"/>
    <property type="project" value="UniProtKB-KW"/>
</dbReference>
<dbReference type="Gene3D" id="2.40.30.10">
    <property type="entry name" value="Translation factors"/>
    <property type="match status" value="1"/>
</dbReference>
<protein>
    <submittedName>
        <fullName evidence="2">Siderophore-interacting protein</fullName>
    </submittedName>
</protein>
<dbReference type="OrthoDB" id="3745257at2"/>
<dbReference type="InterPro" id="IPR039261">
    <property type="entry name" value="FNR_nucleotide-bd"/>
</dbReference>
<evidence type="ECO:0000259" key="1">
    <source>
        <dbReference type="PROSITE" id="PS51384"/>
    </source>
</evidence>
<organism evidence="2 3">
    <name type="scientific">Spongiactinospora rosea</name>
    <dbReference type="NCBI Taxonomy" id="2248750"/>
    <lineage>
        <taxon>Bacteria</taxon>
        <taxon>Bacillati</taxon>
        <taxon>Actinomycetota</taxon>
        <taxon>Actinomycetes</taxon>
        <taxon>Streptosporangiales</taxon>
        <taxon>Streptosporangiaceae</taxon>
        <taxon>Spongiactinospora</taxon>
    </lineage>
</organism>
<dbReference type="PROSITE" id="PS51384">
    <property type="entry name" value="FAD_FR"/>
    <property type="match status" value="1"/>
</dbReference>
<dbReference type="CDD" id="cd06193">
    <property type="entry name" value="siderophore_interacting"/>
    <property type="match status" value="1"/>
</dbReference>
<dbReference type="RefSeq" id="WP_113985525.1">
    <property type="nucleotide sequence ID" value="NZ_QMEY01000026.1"/>
</dbReference>
<keyword evidence="3" id="KW-1185">Reference proteome</keyword>
<dbReference type="Pfam" id="PF08021">
    <property type="entry name" value="FAD_binding_9"/>
    <property type="match status" value="1"/>
</dbReference>
<dbReference type="InterPro" id="IPR017927">
    <property type="entry name" value="FAD-bd_FR_type"/>
</dbReference>
<dbReference type="Pfam" id="PF04954">
    <property type="entry name" value="SIP"/>
    <property type="match status" value="1"/>
</dbReference>
<proteinExistence type="predicted"/>
<name>A0A366LN18_9ACTN</name>
<dbReference type="PANTHER" id="PTHR30157:SF0">
    <property type="entry name" value="NADPH-DEPENDENT FERRIC-CHELATE REDUCTASE"/>
    <property type="match status" value="1"/>
</dbReference>
<evidence type="ECO:0000313" key="2">
    <source>
        <dbReference type="EMBL" id="RBQ15040.1"/>
    </source>
</evidence>
<sequence>MLDRPRRRPRDLLAGAFAKYHAEGVVTEVEEVTATMRHIRFVADEPIGLPYTPGQHVRVQINDPFSLYGLLRPVETLRTYSIWDYSPARRAIDLRVHLYEGDGIGVRWAREARVGDPLTFWGPQGDFVTRAAPYHLFVGEETASVAFGPMIRGLTPGQPVYGVLESEDAGDEPPCPGGLHRVYRRGASPVSSRVLLDALAALDLPDEPGAAYLAGEARTCQSARDHLVRDRGWPRTSIKVKPFWTPDKRGLH</sequence>
<dbReference type="Proteomes" id="UP000253303">
    <property type="component" value="Unassembled WGS sequence"/>
</dbReference>
<reference evidence="2 3" key="1">
    <citation type="submission" date="2018-06" db="EMBL/GenBank/DDBJ databases">
        <title>Sphaerisporangium craniellae sp. nov., isolated from a marine sponge in the South China Sea.</title>
        <authorList>
            <person name="Li L."/>
        </authorList>
    </citation>
    <scope>NUCLEOTIDE SEQUENCE [LARGE SCALE GENOMIC DNA]</scope>
    <source>
        <strain evidence="2 3">LHW63015</strain>
    </source>
</reference>
<comment type="caution">
    <text evidence="2">The sequence shown here is derived from an EMBL/GenBank/DDBJ whole genome shotgun (WGS) entry which is preliminary data.</text>
</comment>
<dbReference type="Gene3D" id="3.40.50.80">
    <property type="entry name" value="Nucleotide-binding domain of ferredoxin-NADP reductase (FNR) module"/>
    <property type="match status" value="1"/>
</dbReference>
<evidence type="ECO:0000313" key="3">
    <source>
        <dbReference type="Proteomes" id="UP000253303"/>
    </source>
</evidence>
<dbReference type="InterPro" id="IPR007037">
    <property type="entry name" value="SIP_rossman_dom"/>
</dbReference>
<dbReference type="InterPro" id="IPR039374">
    <property type="entry name" value="SIP_fam"/>
</dbReference>
<dbReference type="AlphaFoldDB" id="A0A366LN18"/>
<feature type="domain" description="FAD-binding FR-type" evidence="1">
    <location>
        <begin position="19"/>
        <end position="130"/>
    </location>
</feature>
<dbReference type="PANTHER" id="PTHR30157">
    <property type="entry name" value="FERRIC REDUCTASE, NADPH-DEPENDENT"/>
    <property type="match status" value="1"/>
</dbReference>
<gene>
    <name evidence="2" type="ORF">DP939_37185</name>
</gene>
<dbReference type="InterPro" id="IPR013113">
    <property type="entry name" value="SIP_FAD-bd"/>
</dbReference>
<accession>A0A366LN18</accession>
<dbReference type="SUPFAM" id="SSF63380">
    <property type="entry name" value="Riboflavin synthase domain-like"/>
    <property type="match status" value="1"/>
</dbReference>
<dbReference type="InterPro" id="IPR017938">
    <property type="entry name" value="Riboflavin_synthase-like_b-brl"/>
</dbReference>